<gene>
    <name evidence="2" type="ORF">NDU88_004375</name>
</gene>
<feature type="region of interest" description="Disordered" evidence="1">
    <location>
        <begin position="51"/>
        <end position="85"/>
    </location>
</feature>
<dbReference type="EMBL" id="JANPWB010000016">
    <property type="protein sequence ID" value="KAJ1084223.1"/>
    <property type="molecule type" value="Genomic_DNA"/>
</dbReference>
<organism evidence="2 3">
    <name type="scientific">Pleurodeles waltl</name>
    <name type="common">Iberian ribbed newt</name>
    <dbReference type="NCBI Taxonomy" id="8319"/>
    <lineage>
        <taxon>Eukaryota</taxon>
        <taxon>Metazoa</taxon>
        <taxon>Chordata</taxon>
        <taxon>Craniata</taxon>
        <taxon>Vertebrata</taxon>
        <taxon>Euteleostomi</taxon>
        <taxon>Amphibia</taxon>
        <taxon>Batrachia</taxon>
        <taxon>Caudata</taxon>
        <taxon>Salamandroidea</taxon>
        <taxon>Salamandridae</taxon>
        <taxon>Pleurodelinae</taxon>
        <taxon>Pleurodeles</taxon>
    </lineage>
</organism>
<accession>A0AAV7L6J7</accession>
<dbReference type="AlphaFoldDB" id="A0AAV7L6J7"/>
<proteinExistence type="predicted"/>
<sequence>MLSLSASVHATQVPRQIRRHLSAARPGRRRDLRDKSREQLRRCWASQMSANITARPLAAKPPSASQESPGPARARGRRTMRPRPAEFNLLPNKKRILPQPDGSCLSQMSHVVHILVIRRKSSHPRKRKKKTFRYQLSSAVDVRSPQKTCTVYGISGSFKSAKHCGEDYGAPAMLVKTRSNRKCYLTDNANIRALRPLHSRSRGIIPREGCGC</sequence>
<keyword evidence="3" id="KW-1185">Reference proteome</keyword>
<reference evidence="2" key="1">
    <citation type="journal article" date="2022" name="bioRxiv">
        <title>Sequencing and chromosome-scale assembly of the giantPleurodeles waltlgenome.</title>
        <authorList>
            <person name="Brown T."/>
            <person name="Elewa A."/>
            <person name="Iarovenko S."/>
            <person name="Subramanian E."/>
            <person name="Araus A.J."/>
            <person name="Petzold A."/>
            <person name="Susuki M."/>
            <person name="Suzuki K.-i.T."/>
            <person name="Hayashi T."/>
            <person name="Toyoda A."/>
            <person name="Oliveira C."/>
            <person name="Osipova E."/>
            <person name="Leigh N.D."/>
            <person name="Simon A."/>
            <person name="Yun M.H."/>
        </authorList>
    </citation>
    <scope>NUCLEOTIDE SEQUENCE</scope>
    <source>
        <strain evidence="2">20211129_DDA</strain>
        <tissue evidence="2">Liver</tissue>
    </source>
</reference>
<evidence type="ECO:0000313" key="3">
    <source>
        <dbReference type="Proteomes" id="UP001066276"/>
    </source>
</evidence>
<dbReference type="Proteomes" id="UP001066276">
    <property type="component" value="Chromosome 12"/>
</dbReference>
<protein>
    <submittedName>
        <fullName evidence="2">Uncharacterized protein</fullName>
    </submittedName>
</protein>
<name>A0AAV7L6J7_PLEWA</name>
<evidence type="ECO:0000313" key="2">
    <source>
        <dbReference type="EMBL" id="KAJ1084223.1"/>
    </source>
</evidence>
<evidence type="ECO:0000256" key="1">
    <source>
        <dbReference type="SAM" id="MobiDB-lite"/>
    </source>
</evidence>
<comment type="caution">
    <text evidence="2">The sequence shown here is derived from an EMBL/GenBank/DDBJ whole genome shotgun (WGS) entry which is preliminary data.</text>
</comment>